<dbReference type="InterPro" id="IPR019775">
    <property type="entry name" value="WD40_repeat_CS"/>
</dbReference>
<dbReference type="PANTHER" id="PTHR22806:SF0">
    <property type="entry name" value="NUCLEOPORIN NUP37"/>
    <property type="match status" value="1"/>
</dbReference>
<dbReference type="OrthoDB" id="340259at2759"/>
<accession>A0A8S0X0B5</accession>
<evidence type="ECO:0000256" key="1">
    <source>
        <dbReference type="ARBA" id="ARBA00022574"/>
    </source>
</evidence>
<name>A0A8S0X0B5_CYCAE</name>
<proteinExistence type="predicted"/>
<protein>
    <submittedName>
        <fullName evidence="4">Uncharacterized protein</fullName>
    </submittedName>
</protein>
<dbReference type="PANTHER" id="PTHR22806">
    <property type="entry name" value="NUCLEOPORIN NUP37 P37 -RELATED"/>
    <property type="match status" value="1"/>
</dbReference>
<organism evidence="4 5">
    <name type="scientific">Cyclocybe aegerita</name>
    <name type="common">Black poplar mushroom</name>
    <name type="synonym">Agrocybe aegerita</name>
    <dbReference type="NCBI Taxonomy" id="1973307"/>
    <lineage>
        <taxon>Eukaryota</taxon>
        <taxon>Fungi</taxon>
        <taxon>Dikarya</taxon>
        <taxon>Basidiomycota</taxon>
        <taxon>Agaricomycotina</taxon>
        <taxon>Agaricomycetes</taxon>
        <taxon>Agaricomycetidae</taxon>
        <taxon>Agaricales</taxon>
        <taxon>Agaricineae</taxon>
        <taxon>Bolbitiaceae</taxon>
        <taxon>Cyclocybe</taxon>
    </lineage>
</organism>
<keyword evidence="2" id="KW-0677">Repeat</keyword>
<comment type="caution">
    <text evidence="4">The sequence shown here is derived from an EMBL/GenBank/DDBJ whole genome shotgun (WGS) entry which is preliminary data.</text>
</comment>
<keyword evidence="5" id="KW-1185">Reference proteome</keyword>
<evidence type="ECO:0000313" key="5">
    <source>
        <dbReference type="Proteomes" id="UP000467700"/>
    </source>
</evidence>
<gene>
    <name evidence="4" type="ORF">AAE3_LOCUS12403</name>
</gene>
<feature type="repeat" description="WD" evidence="3">
    <location>
        <begin position="108"/>
        <end position="146"/>
    </location>
</feature>
<dbReference type="Proteomes" id="UP000467700">
    <property type="component" value="Unassembled WGS sequence"/>
</dbReference>
<dbReference type="GO" id="GO:0031080">
    <property type="term" value="C:nuclear pore outer ring"/>
    <property type="evidence" value="ECO:0007669"/>
    <property type="project" value="InterPro"/>
</dbReference>
<dbReference type="InterPro" id="IPR036322">
    <property type="entry name" value="WD40_repeat_dom_sf"/>
</dbReference>
<dbReference type="PROSITE" id="PS00678">
    <property type="entry name" value="WD_REPEATS_1"/>
    <property type="match status" value="1"/>
</dbReference>
<dbReference type="Gene3D" id="2.130.10.10">
    <property type="entry name" value="YVTN repeat-like/Quinoprotein amine dehydrogenase"/>
    <property type="match status" value="1"/>
</dbReference>
<dbReference type="InterPro" id="IPR015943">
    <property type="entry name" value="WD40/YVTN_repeat-like_dom_sf"/>
</dbReference>
<sequence>MADLSYDHPTAVYALAPCRNADATDLIAVGGEHSVDVLQVTDAACLPLASFHVGSRITALAWSSRSVSPSAGDKWVIELACAGADFGLHLLTKSSSASEYIFSFGGGLSGHHGKVNDMVFCGGWDEDSARYVATVSNDKMLMVWDLYPSIDIPSTFPSPSPTPDYAMTPEENARPQPTAYVIPFPHPLTSIRAHPATSKEFLVSDCHGSLFLTDWRTDPEDGDDALRHSSVIELVEPSALAAACMGSTKQWAASVDWRVDAIDIIGGVYGAKFALWDISKLRGGTPTVTGNTFPEGGQIFRWCPTYPEHFAISTQSPTKGAIIHVHNCNFVHAAPTPFVVRPRPHFIRAFDFLSMSGIPRIAAAIGRSVIVFSIGVDT</sequence>
<dbReference type="InterPro" id="IPR001680">
    <property type="entry name" value="WD40_rpt"/>
</dbReference>
<dbReference type="EMBL" id="CACVBS010000086">
    <property type="protein sequence ID" value="CAA7270166.1"/>
    <property type="molecule type" value="Genomic_DNA"/>
</dbReference>
<reference evidence="4 5" key="1">
    <citation type="submission" date="2020-01" db="EMBL/GenBank/DDBJ databases">
        <authorList>
            <person name="Gupta K D."/>
        </authorList>
    </citation>
    <scope>NUCLEOTIDE SEQUENCE [LARGE SCALE GENOMIC DNA]</scope>
</reference>
<dbReference type="SUPFAM" id="SSF50978">
    <property type="entry name" value="WD40 repeat-like"/>
    <property type="match status" value="1"/>
</dbReference>
<evidence type="ECO:0000313" key="4">
    <source>
        <dbReference type="EMBL" id="CAA7270166.1"/>
    </source>
</evidence>
<dbReference type="PROSITE" id="PS50082">
    <property type="entry name" value="WD_REPEATS_2"/>
    <property type="match status" value="1"/>
</dbReference>
<evidence type="ECO:0000256" key="2">
    <source>
        <dbReference type="ARBA" id="ARBA00022737"/>
    </source>
</evidence>
<keyword evidence="1 3" id="KW-0853">WD repeat</keyword>
<evidence type="ECO:0000256" key="3">
    <source>
        <dbReference type="PROSITE-ProRule" id="PRU00221"/>
    </source>
</evidence>
<dbReference type="AlphaFoldDB" id="A0A8S0X0B5"/>
<dbReference type="InterPro" id="IPR037626">
    <property type="entry name" value="NUP37"/>
</dbReference>